<accession>A0AAU9M5D7</accession>
<dbReference type="EMBL" id="CAKMRJ010001112">
    <property type="protein sequence ID" value="CAH1421917.1"/>
    <property type="molecule type" value="Genomic_DNA"/>
</dbReference>
<organism evidence="2 3">
    <name type="scientific">Lactuca virosa</name>
    <dbReference type="NCBI Taxonomy" id="75947"/>
    <lineage>
        <taxon>Eukaryota</taxon>
        <taxon>Viridiplantae</taxon>
        <taxon>Streptophyta</taxon>
        <taxon>Embryophyta</taxon>
        <taxon>Tracheophyta</taxon>
        <taxon>Spermatophyta</taxon>
        <taxon>Magnoliopsida</taxon>
        <taxon>eudicotyledons</taxon>
        <taxon>Gunneridae</taxon>
        <taxon>Pentapetalae</taxon>
        <taxon>asterids</taxon>
        <taxon>campanulids</taxon>
        <taxon>Asterales</taxon>
        <taxon>Asteraceae</taxon>
        <taxon>Cichorioideae</taxon>
        <taxon>Cichorieae</taxon>
        <taxon>Lactucinae</taxon>
        <taxon>Lactuca</taxon>
    </lineage>
</organism>
<comment type="caution">
    <text evidence="2">The sequence shown here is derived from an EMBL/GenBank/DDBJ whole genome shotgun (WGS) entry which is preliminary data.</text>
</comment>
<name>A0AAU9M5D7_9ASTR</name>
<dbReference type="AlphaFoldDB" id="A0AAU9M5D7"/>
<proteinExistence type="predicted"/>
<dbReference type="Proteomes" id="UP001157418">
    <property type="component" value="Unassembled WGS sequence"/>
</dbReference>
<evidence type="ECO:0000256" key="1">
    <source>
        <dbReference type="SAM" id="Phobius"/>
    </source>
</evidence>
<gene>
    <name evidence="2" type="ORF">LVIROSA_LOCUS9289</name>
</gene>
<protein>
    <submittedName>
        <fullName evidence="2">Uncharacterized protein</fullName>
    </submittedName>
</protein>
<reference evidence="2 3" key="1">
    <citation type="submission" date="2022-01" db="EMBL/GenBank/DDBJ databases">
        <authorList>
            <person name="Xiong W."/>
            <person name="Schranz E."/>
        </authorList>
    </citation>
    <scope>NUCLEOTIDE SEQUENCE [LARGE SCALE GENOMIC DNA]</scope>
</reference>
<evidence type="ECO:0000313" key="3">
    <source>
        <dbReference type="Proteomes" id="UP001157418"/>
    </source>
</evidence>
<keyword evidence="1" id="KW-0812">Transmembrane</keyword>
<feature type="transmembrane region" description="Helical" evidence="1">
    <location>
        <begin position="101"/>
        <end position="117"/>
    </location>
</feature>
<keyword evidence="1" id="KW-0472">Membrane</keyword>
<sequence>MAAKPNIVDKEALLKVIENDIKNDHELKARIRSMIAKTCKAYEEKDKMVQCVTTIQSSLKQMHATFFLISDKRKDVRVMEKLAKIINLIDKWNEERLKNELMGLCFCFFGFVSLIFVRV</sequence>
<keyword evidence="1" id="KW-1133">Transmembrane helix</keyword>
<keyword evidence="3" id="KW-1185">Reference proteome</keyword>
<evidence type="ECO:0000313" key="2">
    <source>
        <dbReference type="EMBL" id="CAH1421917.1"/>
    </source>
</evidence>